<dbReference type="InterPro" id="IPR001387">
    <property type="entry name" value="Cro/C1-type_HTH"/>
</dbReference>
<dbReference type="RefSeq" id="WP_076350398.1">
    <property type="nucleotide sequence ID" value="NZ_CP019082.1"/>
</dbReference>
<gene>
    <name evidence="3" type="ORF">BSF38_05719</name>
</gene>
<dbReference type="AlphaFoldDB" id="A0A1U7CYU6"/>
<dbReference type="EMBL" id="CP019082">
    <property type="protein sequence ID" value="APW64127.1"/>
    <property type="molecule type" value="Genomic_DNA"/>
</dbReference>
<dbReference type="KEGG" id="pbor:BSF38_05719"/>
<protein>
    <recommendedName>
        <fullName evidence="2">HTH cro/C1-type domain-containing protein</fullName>
    </recommendedName>
</protein>
<proteinExistence type="predicted"/>
<feature type="compositionally biased region" description="Basic residues" evidence="1">
    <location>
        <begin position="159"/>
        <end position="169"/>
    </location>
</feature>
<evidence type="ECO:0000256" key="1">
    <source>
        <dbReference type="SAM" id="MobiDB-lite"/>
    </source>
</evidence>
<dbReference type="PROSITE" id="PS50943">
    <property type="entry name" value="HTH_CROC1"/>
    <property type="match status" value="1"/>
</dbReference>
<dbReference type="Gene3D" id="1.10.260.40">
    <property type="entry name" value="lambda repressor-like DNA-binding domains"/>
    <property type="match status" value="1"/>
</dbReference>
<evidence type="ECO:0000259" key="2">
    <source>
        <dbReference type="PROSITE" id="PS50943"/>
    </source>
</evidence>
<dbReference type="SUPFAM" id="SSF47413">
    <property type="entry name" value="lambda repressor-like DNA-binding domains"/>
    <property type="match status" value="1"/>
</dbReference>
<keyword evidence="4" id="KW-1185">Reference proteome</keyword>
<feature type="region of interest" description="Disordered" evidence="1">
    <location>
        <begin position="145"/>
        <end position="169"/>
    </location>
</feature>
<dbReference type="Proteomes" id="UP000186309">
    <property type="component" value="Chromosome"/>
</dbReference>
<organism evidence="3 4">
    <name type="scientific">Paludisphaera borealis</name>
    <dbReference type="NCBI Taxonomy" id="1387353"/>
    <lineage>
        <taxon>Bacteria</taxon>
        <taxon>Pseudomonadati</taxon>
        <taxon>Planctomycetota</taxon>
        <taxon>Planctomycetia</taxon>
        <taxon>Isosphaerales</taxon>
        <taxon>Isosphaeraceae</taxon>
        <taxon>Paludisphaera</taxon>
    </lineage>
</organism>
<evidence type="ECO:0000313" key="3">
    <source>
        <dbReference type="EMBL" id="APW64127.1"/>
    </source>
</evidence>
<dbReference type="SMART" id="SM00530">
    <property type="entry name" value="HTH_XRE"/>
    <property type="match status" value="1"/>
</dbReference>
<accession>A0A1U7CYU6</accession>
<name>A0A1U7CYU6_9BACT</name>
<dbReference type="Pfam" id="PF13560">
    <property type="entry name" value="HTH_31"/>
    <property type="match status" value="1"/>
</dbReference>
<dbReference type="InterPro" id="IPR010982">
    <property type="entry name" value="Lambda_DNA-bd_dom_sf"/>
</dbReference>
<dbReference type="GO" id="GO:0003677">
    <property type="term" value="F:DNA binding"/>
    <property type="evidence" value="ECO:0007669"/>
    <property type="project" value="InterPro"/>
</dbReference>
<evidence type="ECO:0000313" key="4">
    <source>
        <dbReference type="Proteomes" id="UP000186309"/>
    </source>
</evidence>
<reference evidence="4" key="1">
    <citation type="submission" date="2016-12" db="EMBL/GenBank/DDBJ databases">
        <title>Comparative genomics of four Isosphaeraceae planctomycetes: a common pool of plasmids and glycoside hydrolase genes.</title>
        <authorList>
            <person name="Ivanova A."/>
        </authorList>
    </citation>
    <scope>NUCLEOTIDE SEQUENCE [LARGE SCALE GENOMIC DNA]</scope>
    <source>
        <strain evidence="4">PX4</strain>
    </source>
</reference>
<dbReference type="CDD" id="cd00093">
    <property type="entry name" value="HTH_XRE"/>
    <property type="match status" value="1"/>
</dbReference>
<feature type="domain" description="HTH cro/C1-type" evidence="2">
    <location>
        <begin position="7"/>
        <end position="62"/>
    </location>
</feature>
<sequence length="169" mass="18421">MNLAKRIRDLRYAKGWGPDELANRAKISRTALYQIERGNTSKPQAGTLRRISRALGVPLEILLDSTPLLADSGEPEESMAMTSVHSPSAFLSAGGERSLSGERADELMEKFRLLLGSPLADGVARIVEESFRLLPIIPPPAASETSRYVSALDVEAPRRGRGRPRSPSE</sequence>
<dbReference type="OrthoDB" id="288015at2"/>